<dbReference type="PROSITE" id="PS00028">
    <property type="entry name" value="ZINC_FINGER_C2H2_1"/>
    <property type="match status" value="2"/>
</dbReference>
<keyword evidence="3" id="KW-0677">Repeat</keyword>
<name>A0A914YLU3_9BILA</name>
<evidence type="ECO:0000256" key="2">
    <source>
        <dbReference type="ARBA" id="ARBA00022723"/>
    </source>
</evidence>
<sequence length="442" mass="50986">MDLDYPAFRTDLLLTGAEANFIRENAYGDYDVTDRFYPCKLCLTYFYNDKSFKRHLSQSHSFCKLTLDYYYPTFVEPSQIVTNLSQINLNSSYPLCFAKNGDEFVWCCHLCGLYLNDPEIGHLFARIAAHILSKKLCYEKISKCYTLLTQCTSFSQMQVHFETLQWNCLQYQRIFHAISGEGETVERKCSFCSKTFILPKLLNNESAEILHILLEHDQIGSDDLLLRYLINSDAGEKFPFLDVLFGDTVEKKPKDRRFRCSKCSVIFKSYEELLLHGRFHLSLHKIDPSRYFFALPATTLNIILSNLIDGVSDNDKFPEYNYTIYVCTTCLQVMNPNGSNNFAHMVEHIKSCHFSEPSISIDQLPMALKETKFRIWIFPPTPCSTCGKHYTTAVSAKQCCIVGQPLSIFTKKRAAVEKKAAIEPKNKRKCDVTDFIFNTFSF</sequence>
<keyword evidence="2" id="KW-0479">Metal-binding</keyword>
<evidence type="ECO:0000256" key="5">
    <source>
        <dbReference type="ARBA" id="ARBA00022833"/>
    </source>
</evidence>
<evidence type="ECO:0000256" key="6">
    <source>
        <dbReference type="ARBA" id="ARBA00023242"/>
    </source>
</evidence>
<dbReference type="InterPro" id="IPR013087">
    <property type="entry name" value="Znf_C2H2_type"/>
</dbReference>
<protein>
    <submittedName>
        <fullName evidence="10">C2H2-type domain-containing protein</fullName>
    </submittedName>
</protein>
<evidence type="ECO:0000256" key="7">
    <source>
        <dbReference type="PROSITE-ProRule" id="PRU00042"/>
    </source>
</evidence>
<dbReference type="GO" id="GO:0008270">
    <property type="term" value="F:zinc ion binding"/>
    <property type="evidence" value="ECO:0007669"/>
    <property type="project" value="UniProtKB-KW"/>
</dbReference>
<evidence type="ECO:0000256" key="4">
    <source>
        <dbReference type="ARBA" id="ARBA00022771"/>
    </source>
</evidence>
<comment type="subcellular location">
    <subcellularLocation>
        <location evidence="1">Nucleus</location>
    </subcellularLocation>
</comment>
<proteinExistence type="predicted"/>
<reference evidence="10" key="1">
    <citation type="submission" date="2022-11" db="UniProtKB">
        <authorList>
            <consortium name="WormBaseParasite"/>
        </authorList>
    </citation>
    <scope>IDENTIFICATION</scope>
</reference>
<dbReference type="InterPro" id="IPR050888">
    <property type="entry name" value="ZnF_C2H2-type_TF"/>
</dbReference>
<evidence type="ECO:0000256" key="1">
    <source>
        <dbReference type="ARBA" id="ARBA00004123"/>
    </source>
</evidence>
<feature type="domain" description="C2H2-type" evidence="8">
    <location>
        <begin position="258"/>
        <end position="285"/>
    </location>
</feature>
<organism evidence="9 10">
    <name type="scientific">Panagrolaimus superbus</name>
    <dbReference type="NCBI Taxonomy" id="310955"/>
    <lineage>
        <taxon>Eukaryota</taxon>
        <taxon>Metazoa</taxon>
        <taxon>Ecdysozoa</taxon>
        <taxon>Nematoda</taxon>
        <taxon>Chromadorea</taxon>
        <taxon>Rhabditida</taxon>
        <taxon>Tylenchina</taxon>
        <taxon>Panagrolaimomorpha</taxon>
        <taxon>Panagrolaimoidea</taxon>
        <taxon>Panagrolaimidae</taxon>
        <taxon>Panagrolaimus</taxon>
    </lineage>
</organism>
<dbReference type="GO" id="GO:0005634">
    <property type="term" value="C:nucleus"/>
    <property type="evidence" value="ECO:0007669"/>
    <property type="project" value="UniProtKB-SubCell"/>
</dbReference>
<dbReference type="PANTHER" id="PTHR24406">
    <property type="entry name" value="TRANSCRIPTIONAL REPRESSOR CTCFL-RELATED"/>
    <property type="match status" value="1"/>
</dbReference>
<keyword evidence="6" id="KW-0539">Nucleus</keyword>
<evidence type="ECO:0000256" key="3">
    <source>
        <dbReference type="ARBA" id="ARBA00022737"/>
    </source>
</evidence>
<keyword evidence="4 7" id="KW-0863">Zinc-finger</keyword>
<keyword evidence="9" id="KW-1185">Reference proteome</keyword>
<dbReference type="WBParaSite" id="PSU_v2.g20335.t1">
    <property type="protein sequence ID" value="PSU_v2.g20335.t1"/>
    <property type="gene ID" value="PSU_v2.g20335"/>
</dbReference>
<dbReference type="Proteomes" id="UP000887577">
    <property type="component" value="Unplaced"/>
</dbReference>
<keyword evidence="5" id="KW-0862">Zinc</keyword>
<dbReference type="AlphaFoldDB" id="A0A914YLU3"/>
<evidence type="ECO:0000313" key="9">
    <source>
        <dbReference type="Proteomes" id="UP000887577"/>
    </source>
</evidence>
<evidence type="ECO:0000313" key="10">
    <source>
        <dbReference type="WBParaSite" id="PSU_v2.g20335.t1"/>
    </source>
</evidence>
<dbReference type="PROSITE" id="PS50157">
    <property type="entry name" value="ZINC_FINGER_C2H2_2"/>
    <property type="match status" value="1"/>
</dbReference>
<dbReference type="SMART" id="SM00355">
    <property type="entry name" value="ZnF_C2H2"/>
    <property type="match status" value="3"/>
</dbReference>
<accession>A0A914YLU3</accession>
<evidence type="ECO:0000259" key="8">
    <source>
        <dbReference type="PROSITE" id="PS50157"/>
    </source>
</evidence>